<protein>
    <submittedName>
        <fullName evidence="1">Uncharacterized protein</fullName>
    </submittedName>
</protein>
<dbReference type="EMBL" id="CP055903">
    <property type="protein sequence ID" value="QKX64652.1"/>
    <property type="molecule type" value="Genomic_DNA"/>
</dbReference>
<dbReference type="OrthoDB" id="10517151at2759"/>
<organism evidence="1 2">
    <name type="scientific">Talaromyces rugulosus</name>
    <name type="common">Penicillium rugulosum</name>
    <dbReference type="NCBI Taxonomy" id="121627"/>
    <lineage>
        <taxon>Eukaryota</taxon>
        <taxon>Fungi</taxon>
        <taxon>Dikarya</taxon>
        <taxon>Ascomycota</taxon>
        <taxon>Pezizomycotina</taxon>
        <taxon>Eurotiomycetes</taxon>
        <taxon>Eurotiomycetidae</taxon>
        <taxon>Eurotiales</taxon>
        <taxon>Trichocomaceae</taxon>
        <taxon>Talaromyces</taxon>
        <taxon>Talaromyces sect. Islandici</taxon>
    </lineage>
</organism>
<dbReference type="GeneID" id="55999304"/>
<sequence length="335" mass="37553">MENRSFFIEATLMRVKNIFDLTLDIINDLQSLPGKKIVIRRFPISPIDMNKWIEENGLPKGLEYDITENSISLKVEEDAIGKAIRMAFQEDFFPVVIDKLHQHLPQETFSTSYNEPHILDGEFDGDLVCSDGQIDQEGSPAPRIVVLIGPGNEIVHGANKWIRGGGKKTKFVLGVEVRERAPVGWCPWDLEVQEIAEMDLQDLTNAIIDYHKKEKKPIVGVIKLRLFVITKNELGLSESELVPAWTCTFGPKESYEDALGNFVPSGIRSHLNPRMLSIKLPGEIEVALPFVEIKERVKGAIEEAERGRALVMATEGLNYTIMTLRGGPVVPPFPV</sequence>
<evidence type="ECO:0000313" key="2">
    <source>
        <dbReference type="Proteomes" id="UP000509510"/>
    </source>
</evidence>
<dbReference type="RefSeq" id="XP_035350825.1">
    <property type="nucleotide sequence ID" value="XM_035494932.1"/>
</dbReference>
<evidence type="ECO:0000313" key="1">
    <source>
        <dbReference type="EMBL" id="QKX64652.1"/>
    </source>
</evidence>
<dbReference type="AlphaFoldDB" id="A0A7H8RDT6"/>
<accession>A0A7H8RDT6</accession>
<proteinExistence type="predicted"/>
<gene>
    <name evidence="1" type="ORF">TRUGW13939_11828</name>
</gene>
<reference evidence="2" key="1">
    <citation type="submission" date="2020-06" db="EMBL/GenBank/DDBJ databases">
        <title>A chromosome-scale genome assembly of Talaromyces rugulosus W13939.</title>
        <authorList>
            <person name="Wang B."/>
            <person name="Guo L."/>
            <person name="Ye K."/>
            <person name="Wang L."/>
        </authorList>
    </citation>
    <scope>NUCLEOTIDE SEQUENCE [LARGE SCALE GENOMIC DNA]</scope>
    <source>
        <strain evidence="2">W13939</strain>
    </source>
</reference>
<dbReference type="KEGG" id="trg:TRUGW13939_11828"/>
<dbReference type="Proteomes" id="UP000509510">
    <property type="component" value="Chromosome VI"/>
</dbReference>
<keyword evidence="2" id="KW-1185">Reference proteome</keyword>
<name>A0A7H8RDT6_TALRU</name>